<organism evidence="2 3">
    <name type="scientific">Pisolithus microcarpus 441</name>
    <dbReference type="NCBI Taxonomy" id="765257"/>
    <lineage>
        <taxon>Eukaryota</taxon>
        <taxon>Fungi</taxon>
        <taxon>Dikarya</taxon>
        <taxon>Basidiomycota</taxon>
        <taxon>Agaricomycotina</taxon>
        <taxon>Agaricomycetes</taxon>
        <taxon>Agaricomycetidae</taxon>
        <taxon>Boletales</taxon>
        <taxon>Sclerodermatineae</taxon>
        <taxon>Pisolithaceae</taxon>
        <taxon>Pisolithus</taxon>
    </lineage>
</organism>
<evidence type="ECO:0000256" key="1">
    <source>
        <dbReference type="SAM" id="MobiDB-lite"/>
    </source>
</evidence>
<feature type="region of interest" description="Disordered" evidence="1">
    <location>
        <begin position="82"/>
        <end position="107"/>
    </location>
</feature>
<gene>
    <name evidence="2" type="ORF">PISMIDRAFT_680054</name>
</gene>
<dbReference type="Proteomes" id="UP000054018">
    <property type="component" value="Unassembled WGS sequence"/>
</dbReference>
<dbReference type="OrthoDB" id="10507803at2759"/>
<dbReference type="AlphaFoldDB" id="A0A0C9ZSA3"/>
<keyword evidence="3" id="KW-1185">Reference proteome</keyword>
<feature type="region of interest" description="Disordered" evidence="1">
    <location>
        <begin position="1"/>
        <end position="25"/>
    </location>
</feature>
<accession>A0A0C9ZSA3</accession>
<dbReference type="HOGENOM" id="CLU_2211018_0_0_1"/>
<sequence length="107" mass="12023">MPDTISDTSGDDSIASKLSEDGKRQDALDADRLRLIFGLSPSTGLRTRYSWQSCCWCDDTDSLKSVDGSSCDEGELEQRPRDICHYHPNGLRGTYEPMHPQEEEPDQ</sequence>
<feature type="compositionally biased region" description="Low complexity" evidence="1">
    <location>
        <begin position="1"/>
        <end position="16"/>
    </location>
</feature>
<name>A0A0C9ZSA3_9AGAM</name>
<dbReference type="EMBL" id="KN833737">
    <property type="protein sequence ID" value="KIK22638.1"/>
    <property type="molecule type" value="Genomic_DNA"/>
</dbReference>
<protein>
    <submittedName>
        <fullName evidence="2">Uncharacterized protein</fullName>
    </submittedName>
</protein>
<evidence type="ECO:0000313" key="3">
    <source>
        <dbReference type="Proteomes" id="UP000054018"/>
    </source>
</evidence>
<proteinExistence type="predicted"/>
<evidence type="ECO:0000313" key="2">
    <source>
        <dbReference type="EMBL" id="KIK22638.1"/>
    </source>
</evidence>
<reference evidence="2 3" key="1">
    <citation type="submission" date="2014-04" db="EMBL/GenBank/DDBJ databases">
        <authorList>
            <consortium name="DOE Joint Genome Institute"/>
            <person name="Kuo A."/>
            <person name="Kohler A."/>
            <person name="Costa M.D."/>
            <person name="Nagy L.G."/>
            <person name="Floudas D."/>
            <person name="Copeland A."/>
            <person name="Barry K.W."/>
            <person name="Cichocki N."/>
            <person name="Veneault-Fourrey C."/>
            <person name="LaButti K."/>
            <person name="Lindquist E.A."/>
            <person name="Lipzen A."/>
            <person name="Lundell T."/>
            <person name="Morin E."/>
            <person name="Murat C."/>
            <person name="Sun H."/>
            <person name="Tunlid A."/>
            <person name="Henrissat B."/>
            <person name="Grigoriev I.V."/>
            <person name="Hibbett D.S."/>
            <person name="Martin F."/>
            <person name="Nordberg H.P."/>
            <person name="Cantor M.N."/>
            <person name="Hua S.X."/>
        </authorList>
    </citation>
    <scope>NUCLEOTIDE SEQUENCE [LARGE SCALE GENOMIC DNA]</scope>
    <source>
        <strain evidence="2 3">441</strain>
    </source>
</reference>
<reference evidence="3" key="2">
    <citation type="submission" date="2015-01" db="EMBL/GenBank/DDBJ databases">
        <title>Evolutionary Origins and Diversification of the Mycorrhizal Mutualists.</title>
        <authorList>
            <consortium name="DOE Joint Genome Institute"/>
            <consortium name="Mycorrhizal Genomics Consortium"/>
            <person name="Kohler A."/>
            <person name="Kuo A."/>
            <person name="Nagy L.G."/>
            <person name="Floudas D."/>
            <person name="Copeland A."/>
            <person name="Barry K.W."/>
            <person name="Cichocki N."/>
            <person name="Veneault-Fourrey C."/>
            <person name="LaButti K."/>
            <person name="Lindquist E.A."/>
            <person name="Lipzen A."/>
            <person name="Lundell T."/>
            <person name="Morin E."/>
            <person name="Murat C."/>
            <person name="Riley R."/>
            <person name="Ohm R."/>
            <person name="Sun H."/>
            <person name="Tunlid A."/>
            <person name="Henrissat B."/>
            <person name="Grigoriev I.V."/>
            <person name="Hibbett D.S."/>
            <person name="Martin F."/>
        </authorList>
    </citation>
    <scope>NUCLEOTIDE SEQUENCE [LARGE SCALE GENOMIC DNA]</scope>
    <source>
        <strain evidence="3">441</strain>
    </source>
</reference>